<sequence>MAAKSPLSPLQALTLALLLPSLSACVMYRGPNYRSPPTSYAGVVEVIYTPASFETATLAERWSLDLSAYHNMRGNKPEEQPYRQSFRLEKEHSQSLENAVLDEAADGFARTPMDYQYVRGSSYSGLWRFDPKECTLKLYNDNGYWLASLKSTGTEDYRSQQPDNQITVKPRRVFRLASMATDPRKLGVLAGKVFYVKDWQVYCPEPEAELPAGSEPGTK</sequence>
<name>A0AAJ1BJI9_9GAMM</name>
<protein>
    <recommendedName>
        <fullName evidence="3">Lipoprotein</fullName>
    </recommendedName>
</protein>
<accession>A0AAJ1BJI9</accession>
<organism evidence="1 2">
    <name type="scientific">Shewanella zhuhaiensis</name>
    <dbReference type="NCBI Taxonomy" id="2919576"/>
    <lineage>
        <taxon>Bacteria</taxon>
        <taxon>Pseudomonadati</taxon>
        <taxon>Pseudomonadota</taxon>
        <taxon>Gammaproteobacteria</taxon>
        <taxon>Alteromonadales</taxon>
        <taxon>Shewanellaceae</taxon>
        <taxon>Shewanella</taxon>
    </lineage>
</organism>
<evidence type="ECO:0000313" key="2">
    <source>
        <dbReference type="Proteomes" id="UP001297581"/>
    </source>
</evidence>
<evidence type="ECO:0000313" key="1">
    <source>
        <dbReference type="EMBL" id="MCH4295929.1"/>
    </source>
</evidence>
<comment type="caution">
    <text evidence="1">The sequence shown here is derived from an EMBL/GenBank/DDBJ whole genome shotgun (WGS) entry which is preliminary data.</text>
</comment>
<dbReference type="EMBL" id="JAKUDL010000006">
    <property type="protein sequence ID" value="MCH4295929.1"/>
    <property type="molecule type" value="Genomic_DNA"/>
</dbReference>
<dbReference type="RefSeq" id="WP_240592035.1">
    <property type="nucleotide sequence ID" value="NZ_JAKUDL010000006.1"/>
</dbReference>
<keyword evidence="2" id="KW-1185">Reference proteome</keyword>
<dbReference type="AlphaFoldDB" id="A0AAJ1BJI9"/>
<reference evidence="1 2" key="1">
    <citation type="submission" date="2022-02" db="EMBL/GenBank/DDBJ databases">
        <title>The genome sequence of Shewanella sp. 3B26.</title>
        <authorList>
            <person name="Du J."/>
        </authorList>
    </citation>
    <scope>NUCLEOTIDE SEQUENCE [LARGE SCALE GENOMIC DNA]</scope>
    <source>
        <strain evidence="1 2">3B26</strain>
    </source>
</reference>
<evidence type="ECO:0008006" key="3">
    <source>
        <dbReference type="Google" id="ProtNLM"/>
    </source>
</evidence>
<dbReference type="PROSITE" id="PS51257">
    <property type="entry name" value="PROKAR_LIPOPROTEIN"/>
    <property type="match status" value="1"/>
</dbReference>
<gene>
    <name evidence="1" type="ORF">MJ923_16605</name>
</gene>
<dbReference type="Proteomes" id="UP001297581">
    <property type="component" value="Unassembled WGS sequence"/>
</dbReference>
<proteinExistence type="predicted"/>